<accession>A0A9P5SSJ9</accession>
<dbReference type="Gene3D" id="3.40.50.300">
    <property type="entry name" value="P-loop containing nucleotide triphosphate hydrolases"/>
    <property type="match status" value="1"/>
</dbReference>
<feature type="region of interest" description="Disordered" evidence="1">
    <location>
        <begin position="233"/>
        <end position="253"/>
    </location>
</feature>
<proteinExistence type="predicted"/>
<evidence type="ECO:0000256" key="1">
    <source>
        <dbReference type="SAM" id="MobiDB-lite"/>
    </source>
</evidence>
<keyword evidence="3" id="KW-1185">Reference proteome</keyword>
<evidence type="ECO:0000313" key="2">
    <source>
        <dbReference type="EMBL" id="KAF9337593.1"/>
    </source>
</evidence>
<dbReference type="Proteomes" id="UP000696485">
    <property type="component" value="Unassembled WGS sequence"/>
</dbReference>
<reference evidence="2" key="1">
    <citation type="journal article" date="2020" name="Fungal Divers.">
        <title>Resolving the Mortierellaceae phylogeny through synthesis of multi-gene phylogenetics and phylogenomics.</title>
        <authorList>
            <person name="Vandepol N."/>
            <person name="Liber J."/>
            <person name="Desiro A."/>
            <person name="Na H."/>
            <person name="Kennedy M."/>
            <person name="Barry K."/>
            <person name="Grigoriev I.V."/>
            <person name="Miller A.N."/>
            <person name="O'Donnell K."/>
            <person name="Stajich J.E."/>
            <person name="Bonito G."/>
        </authorList>
    </citation>
    <scope>NUCLEOTIDE SEQUENCE</scope>
    <source>
        <strain evidence="2">NVP1</strain>
    </source>
</reference>
<dbReference type="AlphaFoldDB" id="A0A9P5SSJ9"/>
<sequence length="282" mass="32701">MDDLYLPFKEQELLRETHLNNKLIEFRGLPGTHDIKLGSDTFRALCDANLSWYESENGQHVEGSKSRPIVPQPSYDKAAFSGRGDQVPKVQWKQEQGPFDVVLFEGWSLGFKSIRDRVRLRKTYEEAAGKGLYLAQHSLESLEWIDNTLRKYEQEWYEFMDIFVHLSAPNLSTIFKWREEQEKDLWAKKGTGMSDEQVREFVMRFMPAYELYLERLKSENMFSSSRSECLGSEDIDEVQGGGGGDKDPERESSLLSALPFRGRHLRVDLDQDRDLISTTLVE</sequence>
<protein>
    <recommendedName>
        <fullName evidence="4">Phosphoribulokinase/uridine kinase domain-containing protein</fullName>
    </recommendedName>
</protein>
<evidence type="ECO:0000313" key="3">
    <source>
        <dbReference type="Proteomes" id="UP000696485"/>
    </source>
</evidence>
<gene>
    <name evidence="2" type="ORF">BG006_003988</name>
</gene>
<organism evidence="2 3">
    <name type="scientific">Podila minutissima</name>
    <dbReference type="NCBI Taxonomy" id="64525"/>
    <lineage>
        <taxon>Eukaryota</taxon>
        <taxon>Fungi</taxon>
        <taxon>Fungi incertae sedis</taxon>
        <taxon>Mucoromycota</taxon>
        <taxon>Mortierellomycotina</taxon>
        <taxon>Mortierellomycetes</taxon>
        <taxon>Mortierellales</taxon>
        <taxon>Mortierellaceae</taxon>
        <taxon>Podila</taxon>
    </lineage>
</organism>
<evidence type="ECO:0008006" key="4">
    <source>
        <dbReference type="Google" id="ProtNLM"/>
    </source>
</evidence>
<dbReference type="EMBL" id="JAAAUY010000022">
    <property type="protein sequence ID" value="KAF9337593.1"/>
    <property type="molecule type" value="Genomic_DNA"/>
</dbReference>
<name>A0A9P5SSJ9_9FUNG</name>
<dbReference type="InterPro" id="IPR027417">
    <property type="entry name" value="P-loop_NTPase"/>
</dbReference>
<comment type="caution">
    <text evidence="2">The sequence shown here is derived from an EMBL/GenBank/DDBJ whole genome shotgun (WGS) entry which is preliminary data.</text>
</comment>